<proteinExistence type="predicted"/>
<evidence type="ECO:0000256" key="6">
    <source>
        <dbReference type="ARBA" id="ARBA00023136"/>
    </source>
</evidence>
<feature type="chain" id="PRO_5032456432" description="EGF-like domain-containing protein" evidence="10">
    <location>
        <begin position="22"/>
        <end position="829"/>
    </location>
</feature>
<feature type="domain" description="EGF-like" evidence="11">
    <location>
        <begin position="20"/>
        <end position="58"/>
    </location>
</feature>
<keyword evidence="8" id="KW-1015">Disulfide bond</keyword>
<protein>
    <recommendedName>
        <fullName evidence="11">EGF-like domain-containing protein</fullName>
    </recommendedName>
</protein>
<evidence type="ECO:0000256" key="7">
    <source>
        <dbReference type="ARBA" id="ARBA00023170"/>
    </source>
</evidence>
<feature type="transmembrane region" description="Helical" evidence="9">
    <location>
        <begin position="519"/>
        <end position="541"/>
    </location>
</feature>
<gene>
    <name evidence="12" type="ORF">KXQ929_LOCUS13168</name>
</gene>
<keyword evidence="2" id="KW-0813">Transport</keyword>
<keyword evidence="10" id="KW-0732">Signal</keyword>
<feature type="transmembrane region" description="Helical" evidence="9">
    <location>
        <begin position="458"/>
        <end position="480"/>
    </location>
</feature>
<evidence type="ECO:0000256" key="10">
    <source>
        <dbReference type="SAM" id="SignalP"/>
    </source>
</evidence>
<dbReference type="Proteomes" id="UP000663868">
    <property type="component" value="Unassembled WGS sequence"/>
</dbReference>
<evidence type="ECO:0000256" key="8">
    <source>
        <dbReference type="PROSITE-ProRule" id="PRU00076"/>
    </source>
</evidence>
<feature type="transmembrane region" description="Helical" evidence="9">
    <location>
        <begin position="185"/>
        <end position="204"/>
    </location>
</feature>
<dbReference type="PANTHER" id="PTHR21444">
    <property type="entry name" value="COILED-COIL DOMAIN-CONTAINING PROTEIN 180"/>
    <property type="match status" value="1"/>
</dbReference>
<dbReference type="EMBL" id="CAJOBB010000696">
    <property type="protein sequence ID" value="CAF3732875.1"/>
    <property type="molecule type" value="Genomic_DNA"/>
</dbReference>
<comment type="caution">
    <text evidence="12">The sequence shown here is derived from an EMBL/GenBank/DDBJ whole genome shotgun (WGS) entry which is preliminary data.</text>
</comment>
<sequence length="829" mass="95517">MKSMNKIVAFLVLIFITTSNGQSCSTYNPCGQYGYCVEISNVSSECICKFWWVGSYCNEQSSSGIQVIVLGVLVAILLIVFYGLSIFCWARRRKQQPKKEEKRNSENNLLQPKLTHVAFTNVKESTRFSSCLIVILMIIVATVSLVVKWSLLQPIHNELVDKYTQKEPLFYVRNSFCNAIDFQDGYNLITISVSCFCIIIFIVFSKRTSCLRGKLNGFFGPVIPLDFYVHVKRKFAAVVFAVIADDLLDIVVQVIDGSTSQGEGVIVVYLLRVVKILIIGLHHYPTLSAVYIDSILALACGTLYTWLDFIISIINQGLCQTDYYPSDDNVGDTNGSDLESLFDYYGTGQNLIIIELLTDIPRYLCWAYIVIKLPMLLINKINATIKKRNRKEINRIHLTREEKILLHSSAAHSVEMCYVRNLFRGNNEHRKSRLFIGRLIPKFIYEWRDDFRFSSRIVCVYASVFLLLYFMTIQALIRFIPVLNVFQELLEVVFDAITTIGDSLNIQKDFPMPNLLRPFVFAILTAFVVTVIQLLILLASIRRNLFQIYRGDDSEIPLRNKSKYLSYAGGNFHFAGYFIGYLIWGYVLIAVFALIIYICIASFITFGSVRFLEKILKSIIPVVLLIIFKQYLNNLLARYVFLQHYGDILAINNRRILMIFLYFNFFLDSFLGFVSSIIRIIKSVIGGFLYMTRLDYSPLGRKLETLDSGFSAYCGFIHIEAVHRNPIMLVAVSYLYGRMKAKQYILNNRIVTIENEKNYSSKAIRKWHLAVFLLRNPRLVFSRKNALREKENKNMEALNAKLRRLSLIEQITHRPSLISENDLENMWQK</sequence>
<organism evidence="12 13">
    <name type="scientific">Adineta steineri</name>
    <dbReference type="NCBI Taxonomy" id="433720"/>
    <lineage>
        <taxon>Eukaryota</taxon>
        <taxon>Metazoa</taxon>
        <taxon>Spiralia</taxon>
        <taxon>Gnathifera</taxon>
        <taxon>Rotifera</taxon>
        <taxon>Eurotatoria</taxon>
        <taxon>Bdelloidea</taxon>
        <taxon>Adinetida</taxon>
        <taxon>Adinetidae</taxon>
        <taxon>Adineta</taxon>
    </lineage>
</organism>
<dbReference type="PANTHER" id="PTHR21444:SF15">
    <property type="entry name" value="RECEPTOR FOR RETINOL UPTAKE STRA6"/>
    <property type="match status" value="1"/>
</dbReference>
<reference evidence="12" key="1">
    <citation type="submission" date="2021-02" db="EMBL/GenBank/DDBJ databases">
        <authorList>
            <person name="Nowell W R."/>
        </authorList>
    </citation>
    <scope>NUCLEOTIDE SEQUENCE</scope>
</reference>
<dbReference type="PROSITE" id="PS00022">
    <property type="entry name" value="EGF_1"/>
    <property type="match status" value="1"/>
</dbReference>
<dbReference type="GO" id="GO:0071939">
    <property type="term" value="P:vitamin A import into cell"/>
    <property type="evidence" value="ECO:0007669"/>
    <property type="project" value="TreeGrafter"/>
</dbReference>
<feature type="transmembrane region" description="Helical" evidence="9">
    <location>
        <begin position="360"/>
        <end position="378"/>
    </location>
</feature>
<accession>A0A818WY65</accession>
<dbReference type="GO" id="GO:0038023">
    <property type="term" value="F:signaling receptor activity"/>
    <property type="evidence" value="ECO:0007669"/>
    <property type="project" value="InterPro"/>
</dbReference>
<dbReference type="Pfam" id="PF14752">
    <property type="entry name" value="RBP_receptor"/>
    <property type="match status" value="1"/>
</dbReference>
<evidence type="ECO:0000313" key="12">
    <source>
        <dbReference type="EMBL" id="CAF3732875.1"/>
    </source>
</evidence>
<evidence type="ECO:0000256" key="9">
    <source>
        <dbReference type="SAM" id="Phobius"/>
    </source>
</evidence>
<feature type="transmembrane region" description="Helical" evidence="9">
    <location>
        <begin position="564"/>
        <end position="584"/>
    </location>
</feature>
<name>A0A818WY65_9BILA</name>
<dbReference type="InterPro" id="IPR026612">
    <property type="entry name" value="STRA6-like"/>
</dbReference>
<keyword evidence="5 9" id="KW-1133">Transmembrane helix</keyword>
<feature type="signal peptide" evidence="10">
    <location>
        <begin position="1"/>
        <end position="21"/>
    </location>
</feature>
<dbReference type="PROSITE" id="PS50026">
    <property type="entry name" value="EGF_3"/>
    <property type="match status" value="1"/>
</dbReference>
<evidence type="ECO:0000256" key="2">
    <source>
        <dbReference type="ARBA" id="ARBA00022448"/>
    </source>
</evidence>
<evidence type="ECO:0000313" key="13">
    <source>
        <dbReference type="Proteomes" id="UP000663868"/>
    </source>
</evidence>
<feature type="transmembrane region" description="Helical" evidence="9">
    <location>
        <begin position="266"/>
        <end position="284"/>
    </location>
</feature>
<evidence type="ECO:0000256" key="3">
    <source>
        <dbReference type="ARBA" id="ARBA00022475"/>
    </source>
</evidence>
<dbReference type="GO" id="GO:0034632">
    <property type="term" value="F:retinol transmembrane transporter activity"/>
    <property type="evidence" value="ECO:0007669"/>
    <property type="project" value="InterPro"/>
</dbReference>
<dbReference type="GO" id="GO:0005886">
    <property type="term" value="C:plasma membrane"/>
    <property type="evidence" value="ECO:0007669"/>
    <property type="project" value="UniProtKB-SubCell"/>
</dbReference>
<evidence type="ECO:0000256" key="1">
    <source>
        <dbReference type="ARBA" id="ARBA00004651"/>
    </source>
</evidence>
<feature type="transmembrane region" description="Helical" evidence="9">
    <location>
        <begin position="65"/>
        <end position="90"/>
    </location>
</feature>
<feature type="transmembrane region" description="Helical" evidence="9">
    <location>
        <begin position="131"/>
        <end position="151"/>
    </location>
</feature>
<evidence type="ECO:0000259" key="11">
    <source>
        <dbReference type="PROSITE" id="PS50026"/>
    </source>
</evidence>
<comment type="caution">
    <text evidence="8">Lacks conserved residue(s) required for the propagation of feature annotation.</text>
</comment>
<keyword evidence="7" id="KW-0675">Receptor</keyword>
<keyword evidence="6 9" id="KW-0472">Membrane</keyword>
<dbReference type="AlphaFoldDB" id="A0A818WY65"/>
<dbReference type="InterPro" id="IPR000742">
    <property type="entry name" value="EGF"/>
</dbReference>
<keyword evidence="3" id="KW-1003">Cell membrane</keyword>
<evidence type="ECO:0000256" key="4">
    <source>
        <dbReference type="ARBA" id="ARBA00022692"/>
    </source>
</evidence>
<feature type="transmembrane region" description="Helical" evidence="9">
    <location>
        <begin position="590"/>
        <end position="612"/>
    </location>
</feature>
<feature type="transmembrane region" description="Helical" evidence="9">
    <location>
        <begin position="235"/>
        <end position="254"/>
    </location>
</feature>
<keyword evidence="4 9" id="KW-0812">Transmembrane</keyword>
<feature type="transmembrane region" description="Helical" evidence="9">
    <location>
        <begin position="619"/>
        <end position="636"/>
    </location>
</feature>
<feature type="transmembrane region" description="Helical" evidence="9">
    <location>
        <begin position="656"/>
        <end position="681"/>
    </location>
</feature>
<feature type="disulfide bond" evidence="8">
    <location>
        <begin position="48"/>
        <end position="57"/>
    </location>
</feature>
<keyword evidence="8" id="KW-0245">EGF-like domain</keyword>
<feature type="transmembrane region" description="Helical" evidence="9">
    <location>
        <begin position="296"/>
        <end position="314"/>
    </location>
</feature>
<comment type="subcellular location">
    <subcellularLocation>
        <location evidence="1">Cell membrane</location>
        <topology evidence="1">Multi-pass membrane protein</topology>
    </subcellularLocation>
</comment>
<evidence type="ECO:0000256" key="5">
    <source>
        <dbReference type="ARBA" id="ARBA00022989"/>
    </source>
</evidence>